<dbReference type="Pfam" id="PF00134">
    <property type="entry name" value="Cyclin_N"/>
    <property type="match status" value="1"/>
</dbReference>
<evidence type="ECO:0000256" key="3">
    <source>
        <dbReference type="ARBA" id="ARBA00022618"/>
    </source>
</evidence>
<evidence type="ECO:0000259" key="9">
    <source>
        <dbReference type="SMART" id="SM01332"/>
    </source>
</evidence>
<keyword evidence="5" id="KW-0131">Cell cycle</keyword>
<evidence type="ECO:0000256" key="4">
    <source>
        <dbReference type="ARBA" id="ARBA00023127"/>
    </source>
</evidence>
<dbReference type="PANTHER" id="PTHR10177">
    <property type="entry name" value="CYCLINS"/>
    <property type="match status" value="1"/>
</dbReference>
<dbReference type="GO" id="GO:0010444">
    <property type="term" value="P:guard mother cell differentiation"/>
    <property type="evidence" value="ECO:0007669"/>
    <property type="project" value="UniProtKB-ARBA"/>
</dbReference>
<dbReference type="CDD" id="cd20544">
    <property type="entry name" value="CYCLIN_AtCycD-like_rpt2"/>
    <property type="match status" value="1"/>
</dbReference>
<name>A0AA86RWM1_9FABA</name>
<dbReference type="GO" id="GO:0048316">
    <property type="term" value="P:seed development"/>
    <property type="evidence" value="ECO:0007669"/>
    <property type="project" value="UniProtKB-ARBA"/>
</dbReference>
<evidence type="ECO:0000313" key="11">
    <source>
        <dbReference type="Proteomes" id="UP001189624"/>
    </source>
</evidence>
<evidence type="ECO:0000313" key="10">
    <source>
        <dbReference type="EMBL" id="CAJ1929480.1"/>
    </source>
</evidence>
<proteinExistence type="inferred from homology"/>
<evidence type="ECO:0000256" key="5">
    <source>
        <dbReference type="ARBA" id="ARBA00023306"/>
    </source>
</evidence>
<keyword evidence="4 7" id="KW-0195">Cyclin</keyword>
<reference evidence="10" key="1">
    <citation type="submission" date="2023-10" db="EMBL/GenBank/DDBJ databases">
        <authorList>
            <person name="Domelevo Entfellner J.-B."/>
        </authorList>
    </citation>
    <scope>NUCLEOTIDE SEQUENCE</scope>
</reference>
<dbReference type="InterPro" id="IPR013763">
    <property type="entry name" value="Cyclin-like_dom"/>
</dbReference>
<dbReference type="Gramene" id="rna-AYBTSS11_LOCUS4474">
    <property type="protein sequence ID" value="CAJ1929480.1"/>
    <property type="gene ID" value="gene-AYBTSS11_LOCUS4474"/>
</dbReference>
<evidence type="ECO:0000259" key="8">
    <source>
        <dbReference type="SMART" id="SM00385"/>
    </source>
</evidence>
<gene>
    <name evidence="10" type="ORF">AYBTSS11_LOCUS4474</name>
</gene>
<dbReference type="InterPro" id="IPR006671">
    <property type="entry name" value="Cyclin_N"/>
</dbReference>
<dbReference type="EMBL" id="OY731399">
    <property type="protein sequence ID" value="CAJ1929480.1"/>
    <property type="molecule type" value="Genomic_DNA"/>
</dbReference>
<dbReference type="SUPFAM" id="SSF47954">
    <property type="entry name" value="Cyclin-like"/>
    <property type="match status" value="2"/>
</dbReference>
<dbReference type="CDD" id="cd20543">
    <property type="entry name" value="CYCLIN_AtCycD-like_rpt1"/>
    <property type="match status" value="1"/>
</dbReference>
<dbReference type="Gene3D" id="1.10.472.10">
    <property type="entry name" value="Cyclin-like"/>
    <property type="match status" value="2"/>
</dbReference>
<evidence type="ECO:0000256" key="7">
    <source>
        <dbReference type="RuleBase" id="RU000383"/>
    </source>
</evidence>
<protein>
    <recommendedName>
        <fullName evidence="6">B-like cyclin</fullName>
    </recommendedName>
</protein>
<dbReference type="Pfam" id="PF02984">
    <property type="entry name" value="Cyclin_C"/>
    <property type="match status" value="1"/>
</dbReference>
<dbReference type="AlphaFoldDB" id="A0AA86RWM1"/>
<dbReference type="InterPro" id="IPR036915">
    <property type="entry name" value="Cyclin-like_sf"/>
</dbReference>
<keyword evidence="11" id="KW-1185">Reference proteome</keyword>
<dbReference type="FunFam" id="1.10.472.10:FF:000060">
    <property type="entry name" value="D6-type cyclin"/>
    <property type="match status" value="1"/>
</dbReference>
<dbReference type="SMART" id="SM01332">
    <property type="entry name" value="Cyclin_C"/>
    <property type="match status" value="1"/>
</dbReference>
<comment type="subunit">
    <text evidence="2">Interacts with the CDC2 protein kinase to form a serine/threonine kinase holoenzyme complex also known as maturation promoting factor (MPF). The cyclin subunit imparts substrate specificity to the complex.</text>
</comment>
<dbReference type="InterPro" id="IPR004367">
    <property type="entry name" value="Cyclin_C-dom"/>
</dbReference>
<dbReference type="GO" id="GO:0051301">
    <property type="term" value="P:cell division"/>
    <property type="evidence" value="ECO:0007669"/>
    <property type="project" value="UniProtKB-KW"/>
</dbReference>
<evidence type="ECO:0000256" key="2">
    <source>
        <dbReference type="ARBA" id="ARBA00011177"/>
    </source>
</evidence>
<sequence>MPHPPSPSFLLCHEQHSSFQQHSPTLLNTQFSPSIFSDNHCFSQHDHLLSLLSKETKTHFTLSPRHDVVRWISTLSHFHGFAPLTTVLAVNYFHRFVTSISFQSEDKPWMTQLAAVACVSLAAKVEEIRVPLLLDLQLEESKFVFEAKTIQGMELLVLSTLEWKMNPVTPISFFQHVLTRLALKRHLLWEFQYRCERVLLSVIVDSRVMSYLPSTLAAAIMIHVIKEIEPLNAKEYRNQLLGLLKSSEEQVNECYKLILGLLVRCEGIHNLAQRRKRLAEPISPGGVIDASFSCENSNDSWSVASLSLEPVFKRRKAQDQQMRLPSVNRVSINALNTPR</sequence>
<organism evidence="10 11">
    <name type="scientific">Sphenostylis stenocarpa</name>
    <dbReference type="NCBI Taxonomy" id="92480"/>
    <lineage>
        <taxon>Eukaryota</taxon>
        <taxon>Viridiplantae</taxon>
        <taxon>Streptophyta</taxon>
        <taxon>Embryophyta</taxon>
        <taxon>Tracheophyta</taxon>
        <taxon>Spermatophyta</taxon>
        <taxon>Magnoliopsida</taxon>
        <taxon>eudicotyledons</taxon>
        <taxon>Gunneridae</taxon>
        <taxon>Pentapetalae</taxon>
        <taxon>rosids</taxon>
        <taxon>fabids</taxon>
        <taxon>Fabales</taxon>
        <taxon>Fabaceae</taxon>
        <taxon>Papilionoideae</taxon>
        <taxon>50 kb inversion clade</taxon>
        <taxon>NPAAA clade</taxon>
        <taxon>indigoferoid/millettioid clade</taxon>
        <taxon>Phaseoleae</taxon>
        <taxon>Sphenostylis</taxon>
    </lineage>
</organism>
<dbReference type="SMART" id="SM00385">
    <property type="entry name" value="CYCLIN"/>
    <property type="match status" value="1"/>
</dbReference>
<feature type="domain" description="Cyclin-like" evidence="8">
    <location>
        <begin position="70"/>
        <end position="159"/>
    </location>
</feature>
<accession>A0AA86RWM1</accession>
<evidence type="ECO:0000256" key="1">
    <source>
        <dbReference type="ARBA" id="ARBA00009065"/>
    </source>
</evidence>
<dbReference type="FunFam" id="1.10.472.10:FF:000070">
    <property type="entry name" value="CYCLIN D32"/>
    <property type="match status" value="1"/>
</dbReference>
<dbReference type="InterPro" id="IPR039361">
    <property type="entry name" value="Cyclin"/>
</dbReference>
<comment type="similarity">
    <text evidence="1">Belongs to the cyclin family. Cyclin D subfamily.</text>
</comment>
<evidence type="ECO:0000256" key="6">
    <source>
        <dbReference type="ARBA" id="ARBA00032263"/>
    </source>
</evidence>
<dbReference type="Proteomes" id="UP001189624">
    <property type="component" value="Chromosome 2"/>
</dbReference>
<keyword evidence="3" id="KW-0132">Cell division</keyword>
<feature type="domain" description="Cyclin C-terminal" evidence="9">
    <location>
        <begin position="168"/>
        <end position="295"/>
    </location>
</feature>